<dbReference type="OrthoDB" id="406868at2759"/>
<sequence length="209" mass="23848">MTQMTPMSLRGEWKELETSNIYTVTAPDDPLLNFLTVVNNPAKGDRREYEVKSGPEGQIQLQPLFHKDTTGTDTLSDLFLDYSVPGRIIWYSYTTGKHKTWQYMLQVWNTTVVQLTPEAEDAAFRLVMRKLTGDLIAKVTVEPGTNWRDARKLMVPGLRPLLSKKLAFVSPLGEVLTQAHDQRPLSDILGCEVAEPSEPRVVEEWRRFQ</sequence>
<dbReference type="EMBL" id="CAJNDS010001569">
    <property type="protein sequence ID" value="CAE7265863.1"/>
    <property type="molecule type" value="Genomic_DNA"/>
</dbReference>
<protein>
    <submittedName>
        <fullName evidence="1">Uncharacterized protein</fullName>
    </submittedName>
</protein>
<reference evidence="1" key="1">
    <citation type="submission" date="2021-02" db="EMBL/GenBank/DDBJ databases">
        <authorList>
            <person name="Dougan E. K."/>
            <person name="Rhodes N."/>
            <person name="Thang M."/>
            <person name="Chan C."/>
        </authorList>
    </citation>
    <scope>NUCLEOTIDE SEQUENCE</scope>
</reference>
<dbReference type="EMBL" id="CAJNDS010001569">
    <property type="protein sequence ID" value="CAE7265854.1"/>
    <property type="molecule type" value="Genomic_DNA"/>
</dbReference>
<dbReference type="AlphaFoldDB" id="A0A812MKT6"/>
<keyword evidence="3" id="KW-1185">Reference proteome</keyword>
<comment type="caution">
    <text evidence="1">The sequence shown here is derived from an EMBL/GenBank/DDBJ whole genome shotgun (WGS) entry which is preliminary data.</text>
</comment>
<evidence type="ECO:0000313" key="3">
    <source>
        <dbReference type="Proteomes" id="UP000604046"/>
    </source>
</evidence>
<dbReference type="Proteomes" id="UP000604046">
    <property type="component" value="Unassembled WGS sequence"/>
</dbReference>
<evidence type="ECO:0000313" key="1">
    <source>
        <dbReference type="EMBL" id="CAE7265854.1"/>
    </source>
</evidence>
<accession>A0A812MKT6</accession>
<name>A0A812MKT6_9DINO</name>
<gene>
    <name evidence="1" type="ORF">SNAT2548_LOCUS14052</name>
    <name evidence="2" type="ORF">SNAT2548_LOCUS14053</name>
</gene>
<evidence type="ECO:0000313" key="2">
    <source>
        <dbReference type="EMBL" id="CAE7265863.1"/>
    </source>
</evidence>
<organism evidence="1 3">
    <name type="scientific">Symbiodinium natans</name>
    <dbReference type="NCBI Taxonomy" id="878477"/>
    <lineage>
        <taxon>Eukaryota</taxon>
        <taxon>Sar</taxon>
        <taxon>Alveolata</taxon>
        <taxon>Dinophyceae</taxon>
        <taxon>Suessiales</taxon>
        <taxon>Symbiodiniaceae</taxon>
        <taxon>Symbiodinium</taxon>
    </lineage>
</organism>
<proteinExistence type="predicted"/>